<dbReference type="AlphaFoldDB" id="A0A833WA54"/>
<name>A0A833WA54_9HYME</name>
<evidence type="ECO:0000256" key="4">
    <source>
        <dbReference type="ARBA" id="ARBA00023242"/>
    </source>
</evidence>
<accession>A0A833WA54</accession>
<proteinExistence type="predicted"/>
<gene>
    <name evidence="6" type="ORF">E2986_14072</name>
</gene>
<dbReference type="EMBL" id="WNWW01000154">
    <property type="protein sequence ID" value="KAF3429582.1"/>
    <property type="molecule type" value="Genomic_DNA"/>
</dbReference>
<comment type="subcellular location">
    <subcellularLocation>
        <location evidence="1">Nucleus</location>
    </subcellularLocation>
</comment>
<dbReference type="PANTHER" id="PTHR46452">
    <property type="entry name" value="TRANSCRIPTION INITIATION FACTOR TFIID SUBUNIT 3"/>
    <property type="match status" value="1"/>
</dbReference>
<evidence type="ECO:0000256" key="2">
    <source>
        <dbReference type="ARBA" id="ARBA00023015"/>
    </source>
</evidence>
<dbReference type="Proteomes" id="UP000655588">
    <property type="component" value="Unassembled WGS sequence"/>
</dbReference>
<keyword evidence="2" id="KW-0805">Transcription regulation</keyword>
<dbReference type="Pfam" id="PF07524">
    <property type="entry name" value="Bromo_TP"/>
    <property type="match status" value="1"/>
</dbReference>
<evidence type="ECO:0000313" key="6">
    <source>
        <dbReference type="EMBL" id="KAF3429582.1"/>
    </source>
</evidence>
<keyword evidence="3" id="KW-0804">Transcription</keyword>
<dbReference type="GO" id="GO:0002039">
    <property type="term" value="F:p53 binding"/>
    <property type="evidence" value="ECO:0007669"/>
    <property type="project" value="TreeGrafter"/>
</dbReference>
<keyword evidence="7" id="KW-1185">Reference proteome</keyword>
<dbReference type="GO" id="GO:0045944">
    <property type="term" value="P:positive regulation of transcription by RNA polymerase II"/>
    <property type="evidence" value="ECO:0007669"/>
    <property type="project" value="TreeGrafter"/>
</dbReference>
<dbReference type="GO" id="GO:0046982">
    <property type="term" value="F:protein heterodimerization activity"/>
    <property type="evidence" value="ECO:0007669"/>
    <property type="project" value="InterPro"/>
</dbReference>
<feature type="domain" description="Bromodomain associated" evidence="5">
    <location>
        <begin position="14"/>
        <end position="65"/>
    </location>
</feature>
<sequence>MECNLANLLKMSIEYSRCVLRMVVAQICQTIGWHSINSTPLEFMVDLMQEYILRISRLTHQYAEICKYS</sequence>
<dbReference type="GO" id="GO:0005669">
    <property type="term" value="C:transcription factor TFIID complex"/>
    <property type="evidence" value="ECO:0007669"/>
    <property type="project" value="TreeGrafter"/>
</dbReference>
<evidence type="ECO:0000313" key="7">
    <source>
        <dbReference type="Proteomes" id="UP000655588"/>
    </source>
</evidence>
<evidence type="ECO:0000256" key="1">
    <source>
        <dbReference type="ARBA" id="ARBA00004123"/>
    </source>
</evidence>
<dbReference type="InterPro" id="IPR009072">
    <property type="entry name" value="Histone-fold"/>
</dbReference>
<comment type="caution">
    <text evidence="6">The sequence shown here is derived from an EMBL/GenBank/DDBJ whole genome shotgun (WGS) entry which is preliminary data.</text>
</comment>
<dbReference type="Gene3D" id="1.10.20.10">
    <property type="entry name" value="Histone, subunit A"/>
    <property type="match status" value="1"/>
</dbReference>
<organism evidence="6 7">
    <name type="scientific">Frieseomelitta varia</name>
    <dbReference type="NCBI Taxonomy" id="561572"/>
    <lineage>
        <taxon>Eukaryota</taxon>
        <taxon>Metazoa</taxon>
        <taxon>Ecdysozoa</taxon>
        <taxon>Arthropoda</taxon>
        <taxon>Hexapoda</taxon>
        <taxon>Insecta</taxon>
        <taxon>Pterygota</taxon>
        <taxon>Neoptera</taxon>
        <taxon>Endopterygota</taxon>
        <taxon>Hymenoptera</taxon>
        <taxon>Apocrita</taxon>
        <taxon>Aculeata</taxon>
        <taxon>Apoidea</taxon>
        <taxon>Anthophila</taxon>
        <taxon>Apidae</taxon>
        <taxon>Frieseomelitta</taxon>
    </lineage>
</organism>
<evidence type="ECO:0000256" key="3">
    <source>
        <dbReference type="ARBA" id="ARBA00023163"/>
    </source>
</evidence>
<protein>
    <recommendedName>
        <fullName evidence="5">Bromodomain associated domain-containing protein</fullName>
    </recommendedName>
</protein>
<evidence type="ECO:0000259" key="5">
    <source>
        <dbReference type="Pfam" id="PF07524"/>
    </source>
</evidence>
<keyword evidence="4" id="KW-0539">Nucleus</keyword>
<reference evidence="6" key="1">
    <citation type="submission" date="2019-11" db="EMBL/GenBank/DDBJ databases">
        <title>The nuclear and mitochondrial genomes of Frieseomelitta varia - a highly eusocial stingless bee (Meliponini) with a permanently sterile worker caste.</title>
        <authorList>
            <person name="Freitas F.C.P."/>
            <person name="Lourenco A.P."/>
            <person name="Nunes F.M.F."/>
            <person name="Paschoal A.R."/>
            <person name="Abreu F.C.P."/>
            <person name="Barbin F.O."/>
            <person name="Bataglia L."/>
            <person name="Cardoso-Junior C.A.M."/>
            <person name="Cervoni M.S."/>
            <person name="Silva S.R."/>
            <person name="Dalarmi F."/>
            <person name="Del Lama M.A."/>
            <person name="Depintor T.S."/>
            <person name="Ferreira K.M."/>
            <person name="Goria P.S."/>
            <person name="Jaskot M.C."/>
            <person name="Lago D.C."/>
            <person name="Luna-Lucena D."/>
            <person name="Moda L.M."/>
            <person name="Nascimento L."/>
            <person name="Pedrino M."/>
            <person name="Rabico F.O."/>
            <person name="Sanches F.C."/>
            <person name="Santos D.E."/>
            <person name="Santos C.G."/>
            <person name="Vieira J."/>
            <person name="Lopes T.F."/>
            <person name="Barchuk A.R."/>
            <person name="Hartfelder K."/>
            <person name="Simoes Z.L.P."/>
            <person name="Bitondi M.M.G."/>
            <person name="Pinheiro D.G."/>
        </authorList>
    </citation>
    <scope>NUCLEOTIDE SEQUENCE</scope>
    <source>
        <strain evidence="6">USP_RPSP 00005682</strain>
        <tissue evidence="6">Whole individual</tissue>
    </source>
</reference>
<dbReference type="InterPro" id="IPR006565">
    <property type="entry name" value="BTP"/>
</dbReference>
<dbReference type="PANTHER" id="PTHR46452:SF1">
    <property type="entry name" value="TRANSCRIPTION INITIATION FACTOR TFIID SUBUNIT 3"/>
    <property type="match status" value="1"/>
</dbReference>